<comment type="caution">
    <text evidence="3">The sequence shown here is derived from an EMBL/GenBank/DDBJ whole genome shotgun (WGS) entry which is preliminary data.</text>
</comment>
<gene>
    <name evidence="3" type="ORF">DB31_3184</name>
</gene>
<evidence type="ECO:0000313" key="3">
    <source>
        <dbReference type="EMBL" id="KFE71054.1"/>
    </source>
</evidence>
<protein>
    <recommendedName>
        <fullName evidence="2">PEGA domain-containing protein</fullName>
    </recommendedName>
</protein>
<dbReference type="EMBL" id="JMCB01000002">
    <property type="protein sequence ID" value="KFE71054.1"/>
    <property type="molecule type" value="Genomic_DNA"/>
</dbReference>
<dbReference type="RefSeq" id="WP_240486516.1">
    <property type="nucleotide sequence ID" value="NZ_JMCB01000002.1"/>
</dbReference>
<dbReference type="InterPro" id="IPR013229">
    <property type="entry name" value="PEGA"/>
</dbReference>
<proteinExistence type="predicted"/>
<feature type="domain" description="PEGA" evidence="2">
    <location>
        <begin position="165"/>
        <end position="235"/>
    </location>
</feature>
<name>A0A085WTP1_9BACT</name>
<feature type="compositionally biased region" description="Low complexity" evidence="1">
    <location>
        <begin position="34"/>
        <end position="49"/>
    </location>
</feature>
<reference evidence="3 4" key="1">
    <citation type="submission" date="2014-04" db="EMBL/GenBank/DDBJ databases">
        <title>Genome assembly of Hyalangium minutum DSM 14724.</title>
        <authorList>
            <person name="Sharma G."/>
            <person name="Subramanian S."/>
        </authorList>
    </citation>
    <scope>NUCLEOTIDE SEQUENCE [LARGE SCALE GENOMIC DNA]</scope>
    <source>
        <strain evidence="3 4">DSM 14724</strain>
    </source>
</reference>
<dbReference type="AlphaFoldDB" id="A0A085WTP1"/>
<evidence type="ECO:0000313" key="4">
    <source>
        <dbReference type="Proteomes" id="UP000028725"/>
    </source>
</evidence>
<dbReference type="Pfam" id="PF08308">
    <property type="entry name" value="PEGA"/>
    <property type="match status" value="1"/>
</dbReference>
<evidence type="ECO:0000256" key="1">
    <source>
        <dbReference type="SAM" id="MobiDB-lite"/>
    </source>
</evidence>
<feature type="compositionally biased region" description="Low complexity" evidence="1">
    <location>
        <begin position="116"/>
        <end position="130"/>
    </location>
</feature>
<dbReference type="STRING" id="394096.DB31_3184"/>
<feature type="region of interest" description="Disordered" evidence="1">
    <location>
        <begin position="1"/>
        <end position="65"/>
    </location>
</feature>
<accession>A0A085WTP1</accession>
<organism evidence="3 4">
    <name type="scientific">Hyalangium minutum</name>
    <dbReference type="NCBI Taxonomy" id="394096"/>
    <lineage>
        <taxon>Bacteria</taxon>
        <taxon>Pseudomonadati</taxon>
        <taxon>Myxococcota</taxon>
        <taxon>Myxococcia</taxon>
        <taxon>Myxococcales</taxon>
        <taxon>Cystobacterineae</taxon>
        <taxon>Archangiaceae</taxon>
        <taxon>Hyalangium</taxon>
    </lineage>
</organism>
<sequence length="242" mass="25549">MSNAKDPQQDEMMDALMGRAQETEHVQSRFSNLQAPGQSPSGQPDQPGARGSGTPVSTGTVSVHQPLRDKVGTFLPSTEGGLWKVAGALRLGAAGFGLMTAVLFVMPELKGTFQAPSSFSSPSSSSPSDSGKQPTYKTIAPTLDTPAANPEQVITEQSAAFDGASVLMIESEQSGVSVRVDGNDQGNTPVSLTLDCLPGKPIKVEVSRKGYERAQHLTFCRPDTMIKLYARLRKVEKAGGAK</sequence>
<keyword evidence="4" id="KW-1185">Reference proteome</keyword>
<evidence type="ECO:0000259" key="2">
    <source>
        <dbReference type="Pfam" id="PF08308"/>
    </source>
</evidence>
<feature type="compositionally biased region" description="Polar residues" evidence="1">
    <location>
        <begin position="54"/>
        <end position="63"/>
    </location>
</feature>
<feature type="region of interest" description="Disordered" evidence="1">
    <location>
        <begin position="114"/>
        <end position="143"/>
    </location>
</feature>
<dbReference type="Proteomes" id="UP000028725">
    <property type="component" value="Unassembled WGS sequence"/>
</dbReference>